<protein>
    <recommendedName>
        <fullName evidence="2">F-box associated domain-containing protein</fullName>
    </recommendedName>
</protein>
<comment type="caution">
    <text evidence="1">The sequence shown here is derived from an EMBL/GenBank/DDBJ whole genome shotgun (WGS) entry which is preliminary data.</text>
</comment>
<feature type="non-terminal residue" evidence="1">
    <location>
        <position position="1"/>
    </location>
</feature>
<accession>A0A6A4K5U3</accession>
<organism evidence="1">
    <name type="scientific">Rhododendron williamsianum</name>
    <dbReference type="NCBI Taxonomy" id="262921"/>
    <lineage>
        <taxon>Eukaryota</taxon>
        <taxon>Viridiplantae</taxon>
        <taxon>Streptophyta</taxon>
        <taxon>Embryophyta</taxon>
        <taxon>Tracheophyta</taxon>
        <taxon>Spermatophyta</taxon>
        <taxon>Magnoliopsida</taxon>
        <taxon>eudicotyledons</taxon>
        <taxon>Gunneridae</taxon>
        <taxon>Pentapetalae</taxon>
        <taxon>asterids</taxon>
        <taxon>Ericales</taxon>
        <taxon>Ericaceae</taxon>
        <taxon>Ericoideae</taxon>
        <taxon>Rhodoreae</taxon>
        <taxon>Rhododendron</taxon>
    </lineage>
</organism>
<dbReference type="OrthoDB" id="591557at2759"/>
<gene>
    <name evidence="1" type="ORF">C3L33_23066</name>
</gene>
<name>A0A6A4K5U3_9ERIC</name>
<reference evidence="1" key="1">
    <citation type="journal article" date="2019" name="Genome Biol. Evol.">
        <title>The Rhododendron genome and chromosomal organization provide insight into shared whole-genome duplications across the heath family (Ericaceae).</title>
        <authorList>
            <person name="Soza V.L."/>
            <person name="Lindsley D."/>
            <person name="Waalkes A."/>
            <person name="Ramage E."/>
            <person name="Patwardhan R.P."/>
            <person name="Burton J.N."/>
            <person name="Adey A."/>
            <person name="Kumar A."/>
            <person name="Qiu R."/>
            <person name="Shendure J."/>
            <person name="Hall B."/>
        </authorList>
    </citation>
    <scope>NUCLEOTIDE SEQUENCE</scope>
    <source>
        <strain evidence="1">RSF 1966-606</strain>
    </source>
</reference>
<evidence type="ECO:0000313" key="1">
    <source>
        <dbReference type="EMBL" id="KAE9445036.1"/>
    </source>
</evidence>
<dbReference type="EMBL" id="QEFC01004609">
    <property type="protein sequence ID" value="KAE9445036.1"/>
    <property type="molecule type" value="Genomic_DNA"/>
</dbReference>
<proteinExistence type="predicted"/>
<sequence>VVMAWTDWSRELDDDKAMVGSFKNKTWTQVPMPQAMPQSKKEKPILGLGVLDGCLALAFCTDCIRLHEIEVEVEVFVMKKYGDQGSWTSLFVIPNIGMGLSHCRIWVPLCFAKNIAEVLVSPPNNNWEEEEEYTEIFLSGLTKKYWKREQGDVAFKSFVFMAESTFGISVEIFICSLCGFGLLKPDLLEVPSFLIVLYEMFSDLDLIS</sequence>
<dbReference type="AlphaFoldDB" id="A0A6A4K5U3"/>
<evidence type="ECO:0008006" key="2">
    <source>
        <dbReference type="Google" id="ProtNLM"/>
    </source>
</evidence>